<reference evidence="6" key="1">
    <citation type="submission" date="2017-09" db="EMBL/GenBank/DDBJ databases">
        <title>Depth-based differentiation of microbial function through sediment-hosted aquifers and enrichment of novel symbionts in the deep terrestrial subsurface.</title>
        <authorList>
            <person name="Probst A.J."/>
            <person name="Ladd B."/>
            <person name="Jarett J.K."/>
            <person name="Geller-Mcgrath D.E."/>
            <person name="Sieber C.M.K."/>
            <person name="Emerson J.B."/>
            <person name="Anantharaman K."/>
            <person name="Thomas B.C."/>
            <person name="Malmstrom R."/>
            <person name="Stieglmeier M."/>
            <person name="Klingl A."/>
            <person name="Woyke T."/>
            <person name="Ryan C.M."/>
            <person name="Banfield J.F."/>
        </authorList>
    </citation>
    <scope>NUCLEOTIDE SEQUENCE [LARGE SCALE GENOMIC DNA]</scope>
</reference>
<dbReference type="AlphaFoldDB" id="A0A2H9PDA4"/>
<dbReference type="InterPro" id="IPR023214">
    <property type="entry name" value="HAD_sf"/>
</dbReference>
<protein>
    <submittedName>
        <fullName evidence="5">HAD family hydrolase</fullName>
    </submittedName>
</protein>
<evidence type="ECO:0000256" key="3">
    <source>
        <dbReference type="PIRSR" id="PIRSR000915-2"/>
    </source>
</evidence>
<dbReference type="InterPro" id="IPR006357">
    <property type="entry name" value="HAD-SF_hydro_IIA"/>
</dbReference>
<feature type="binding site" evidence="4">
    <location>
        <position position="16"/>
    </location>
    <ligand>
        <name>Mg(2+)</name>
        <dbReference type="ChEBI" id="CHEBI:18420"/>
    </ligand>
</feature>
<keyword evidence="5" id="KW-0378">Hydrolase</keyword>
<feature type="binding site" evidence="3">
    <location>
        <position position="185"/>
    </location>
    <ligand>
        <name>substrate</name>
    </ligand>
</feature>
<dbReference type="PANTHER" id="PTHR19288">
    <property type="entry name" value="4-NITROPHENYLPHOSPHATASE-RELATED"/>
    <property type="match status" value="1"/>
</dbReference>
<evidence type="ECO:0000313" key="5">
    <source>
        <dbReference type="EMBL" id="PIZ17434.1"/>
    </source>
</evidence>
<name>A0A2H9PDA4_9BACT</name>
<evidence type="ECO:0000256" key="1">
    <source>
        <dbReference type="PIRNR" id="PIRNR000915"/>
    </source>
</evidence>
<dbReference type="EMBL" id="PFMS01000002">
    <property type="protein sequence ID" value="PIZ17434.1"/>
    <property type="molecule type" value="Genomic_DNA"/>
</dbReference>
<dbReference type="Pfam" id="PF13242">
    <property type="entry name" value="Hydrolase_like"/>
    <property type="match status" value="1"/>
</dbReference>
<evidence type="ECO:0000256" key="4">
    <source>
        <dbReference type="PIRSR" id="PIRSR000915-3"/>
    </source>
</evidence>
<dbReference type="SFLD" id="SFLDS00003">
    <property type="entry name" value="Haloacid_Dehalogenase"/>
    <property type="match status" value="1"/>
</dbReference>
<dbReference type="GO" id="GO:0005737">
    <property type="term" value="C:cytoplasm"/>
    <property type="evidence" value="ECO:0007669"/>
    <property type="project" value="TreeGrafter"/>
</dbReference>
<dbReference type="GO" id="GO:0016791">
    <property type="term" value="F:phosphatase activity"/>
    <property type="evidence" value="ECO:0007669"/>
    <property type="project" value="TreeGrafter"/>
</dbReference>
<dbReference type="InterPro" id="IPR036412">
    <property type="entry name" value="HAD-like_sf"/>
</dbReference>
<dbReference type="Proteomes" id="UP000234145">
    <property type="component" value="Unassembled WGS sequence"/>
</dbReference>
<evidence type="ECO:0000256" key="2">
    <source>
        <dbReference type="PIRSR" id="PIRSR000915-1"/>
    </source>
</evidence>
<dbReference type="PIRSF" id="PIRSF000915">
    <property type="entry name" value="PGP-type_phosphatase"/>
    <property type="match status" value="1"/>
</dbReference>
<dbReference type="Pfam" id="PF13344">
    <property type="entry name" value="Hydrolase_6"/>
    <property type="match status" value="1"/>
</dbReference>
<feature type="active site" description="Nucleophile" evidence="2">
    <location>
        <position position="14"/>
    </location>
</feature>
<comment type="caution">
    <text evidence="5">The sequence shown here is derived from an EMBL/GenBank/DDBJ whole genome shotgun (WGS) entry which is preliminary data.</text>
</comment>
<sequence>MNQKLANLRHFIFDLDGTIYLGDNLFPEAKQLLYLLKKQGKNFLFLTNNSSKSVREHVKKLRELGLEVEPSNILVSSQVTADYIRAQNSGNRIFLLGTDGFREELEKRDLKIVDKNPDYVVLGFDTGLTYKKLMKACLFIHQGIRFIASHPDRTCPSDKGPLIDCGSIAQAITAATGVEPKVLGKPHREMIEVALKRLKAKKENTAIVGDRLYTDMKMGTEFGLTAILLLTGETQKEMLKEAILKPDFVFDSLADLKREIE</sequence>
<gene>
    <name evidence="5" type="ORF">COY51_00070</name>
</gene>
<accession>A0A2H9PDA4</accession>
<dbReference type="NCBIfam" id="TIGR01460">
    <property type="entry name" value="HAD-SF-IIA"/>
    <property type="match status" value="1"/>
</dbReference>
<feature type="binding site" evidence="4">
    <location>
        <position position="210"/>
    </location>
    <ligand>
        <name>Mg(2+)</name>
        <dbReference type="ChEBI" id="CHEBI:18420"/>
    </ligand>
</feature>
<feature type="binding site" evidence="4">
    <location>
        <position position="14"/>
    </location>
    <ligand>
        <name>Mg(2+)</name>
        <dbReference type="ChEBI" id="CHEBI:18420"/>
    </ligand>
</feature>
<dbReference type="SFLD" id="SFLDG01139">
    <property type="entry name" value="C2.A:_Pyridoxal_Phosphate_Phos"/>
    <property type="match status" value="1"/>
</dbReference>
<proteinExistence type="inferred from homology"/>
<comment type="cofactor">
    <cofactor evidence="4">
        <name>Mg(2+)</name>
        <dbReference type="ChEBI" id="CHEBI:18420"/>
    </cofactor>
    <text evidence="4">Divalent metal ions. Mg(2+) is the most effective.</text>
</comment>
<organism evidence="5 6">
    <name type="scientific">Candidatus Desantisbacteria bacterium CG_4_10_14_0_8_um_filter_39_17</name>
    <dbReference type="NCBI Taxonomy" id="1974542"/>
    <lineage>
        <taxon>Bacteria</taxon>
        <taxon>Candidatus Desantisiibacteriota</taxon>
    </lineage>
</organism>
<keyword evidence="4" id="KW-0460">Magnesium</keyword>
<keyword evidence="4" id="KW-0479">Metal-binding</keyword>
<feature type="active site" description="Proton donor" evidence="2">
    <location>
        <position position="16"/>
    </location>
</feature>
<dbReference type="PANTHER" id="PTHR19288:SF46">
    <property type="entry name" value="HALOACID DEHALOGENASE-LIKE HYDROLASE DOMAIN-CONTAINING PROTEIN 2"/>
    <property type="match status" value="1"/>
</dbReference>
<comment type="similarity">
    <text evidence="1">Belongs to the HAD-like hydrolase superfamily.</text>
</comment>
<dbReference type="SUPFAM" id="SSF56784">
    <property type="entry name" value="HAD-like"/>
    <property type="match status" value="1"/>
</dbReference>
<dbReference type="GO" id="GO:0046872">
    <property type="term" value="F:metal ion binding"/>
    <property type="evidence" value="ECO:0007669"/>
    <property type="project" value="UniProtKB-KW"/>
</dbReference>
<evidence type="ECO:0000313" key="6">
    <source>
        <dbReference type="Proteomes" id="UP000234145"/>
    </source>
</evidence>
<dbReference type="Gene3D" id="3.40.50.1000">
    <property type="entry name" value="HAD superfamily/HAD-like"/>
    <property type="match status" value="2"/>
</dbReference>